<keyword evidence="5" id="KW-0406">Ion transport</keyword>
<sequence>MENAFYHLNRNGLDTLSVLSVARKNPENFKGPASRSGYLALLAAILGLFTAALGKLIVWIGLTVMQLAFFGKFFYSGDTPADSELGALLLLIPIAGTALFLLLTRTGKYGLKIPALLAATGTGASLGWEAPVMLTGGAFATHLRKLLRISEAEVSIFIITGLCSGLAWYFNAPLAAVLLGLEVLLPAWTLMTLLPLITGVAATWALKAWWEGTEPFFTMGTGPGGNVPALLAYMVIGILIGLLAVLLVKASRRLERLFDRLGARNRWWLLLTAVPVAVIGYWSPDTLGPGERYGSFLLQAHVTLQLLTVLSLLKMIVWLFFSAGNKTGTTVMPLLLMGGATGLLLAVIIQLVAPAVIINPVMAALIGMCAMFAGISRGLFTAVVLVLELTHCLPAGIPAGLAAVAAYGVSFPLLKNKRPRPEAGNAVL</sequence>
<evidence type="ECO:0000256" key="7">
    <source>
        <dbReference type="ARBA" id="ARBA00023173"/>
    </source>
</evidence>
<protein>
    <submittedName>
        <fullName evidence="10">Chloride channel protein</fullName>
    </submittedName>
</protein>
<keyword evidence="11" id="KW-1185">Reference proteome</keyword>
<reference evidence="10" key="1">
    <citation type="submission" date="2020-05" db="EMBL/GenBank/DDBJ databases">
        <title>Chitinophaga laudate sp. nov., isolated from a tropical peat swamp.</title>
        <authorList>
            <person name="Goh C.B.S."/>
            <person name="Lee M.S."/>
            <person name="Parimannan S."/>
            <person name="Pasbakhsh P."/>
            <person name="Yule C.M."/>
            <person name="Rajandas H."/>
            <person name="Loke S."/>
            <person name="Croft L."/>
            <person name="Tan J.B.L."/>
        </authorList>
    </citation>
    <scope>NUCLEOTIDE SEQUENCE</scope>
    <source>
        <strain evidence="10">Mgbs1</strain>
    </source>
</reference>
<evidence type="ECO:0000256" key="9">
    <source>
        <dbReference type="ARBA" id="ARBA00023303"/>
    </source>
</evidence>
<comment type="subcellular location">
    <subcellularLocation>
        <location evidence="1">Membrane</location>
        <topology evidence="1">Multi-pass membrane protein</topology>
    </subcellularLocation>
</comment>
<keyword evidence="8" id="KW-0868">Chloride</keyword>
<dbReference type="GO" id="GO:0005254">
    <property type="term" value="F:chloride channel activity"/>
    <property type="evidence" value="ECO:0007669"/>
    <property type="project" value="UniProtKB-KW"/>
</dbReference>
<dbReference type="PANTHER" id="PTHR43427">
    <property type="entry name" value="CHLORIDE CHANNEL PROTEIN CLC-E"/>
    <property type="match status" value="1"/>
</dbReference>
<dbReference type="PRINTS" id="PR00762">
    <property type="entry name" value="CLCHANNEL"/>
</dbReference>
<evidence type="ECO:0000256" key="3">
    <source>
        <dbReference type="ARBA" id="ARBA00022692"/>
    </source>
</evidence>
<dbReference type="InterPro" id="IPR014743">
    <property type="entry name" value="Cl-channel_core"/>
</dbReference>
<dbReference type="SUPFAM" id="SSF81340">
    <property type="entry name" value="Clc chloride channel"/>
    <property type="match status" value="1"/>
</dbReference>
<keyword evidence="2" id="KW-0813">Transport</keyword>
<evidence type="ECO:0000256" key="1">
    <source>
        <dbReference type="ARBA" id="ARBA00004141"/>
    </source>
</evidence>
<dbReference type="Gene3D" id="1.10.3080.10">
    <property type="entry name" value="Clc chloride channel"/>
    <property type="match status" value="1"/>
</dbReference>
<evidence type="ECO:0000313" key="11">
    <source>
        <dbReference type="Proteomes" id="UP000281028"/>
    </source>
</evidence>
<keyword evidence="9" id="KW-0407">Ion channel</keyword>
<evidence type="ECO:0000256" key="6">
    <source>
        <dbReference type="ARBA" id="ARBA00023136"/>
    </source>
</evidence>
<evidence type="ECO:0000313" key="10">
    <source>
        <dbReference type="EMBL" id="NSL89163.1"/>
    </source>
</evidence>
<organism evidence="10 11">
    <name type="scientific">Chitinophaga solisilvae</name>
    <dbReference type="NCBI Taxonomy" id="1233460"/>
    <lineage>
        <taxon>Bacteria</taxon>
        <taxon>Pseudomonadati</taxon>
        <taxon>Bacteroidota</taxon>
        <taxon>Chitinophagia</taxon>
        <taxon>Chitinophagales</taxon>
        <taxon>Chitinophagaceae</taxon>
        <taxon>Chitinophaga</taxon>
    </lineage>
</organism>
<dbReference type="AlphaFoldDB" id="A0A433WHB3"/>
<keyword evidence="3" id="KW-0812">Transmembrane</keyword>
<keyword evidence="4" id="KW-1133">Transmembrane helix</keyword>
<dbReference type="OrthoDB" id="652373at2"/>
<comment type="caution">
    <text evidence="10">The sequence shown here is derived from an EMBL/GenBank/DDBJ whole genome shotgun (WGS) entry which is preliminary data.</text>
</comment>
<dbReference type="Proteomes" id="UP000281028">
    <property type="component" value="Unassembled WGS sequence"/>
</dbReference>
<evidence type="ECO:0000256" key="2">
    <source>
        <dbReference type="ARBA" id="ARBA00022448"/>
    </source>
</evidence>
<evidence type="ECO:0000256" key="8">
    <source>
        <dbReference type="ARBA" id="ARBA00023214"/>
    </source>
</evidence>
<dbReference type="CDD" id="cd00400">
    <property type="entry name" value="Voltage_gated_ClC"/>
    <property type="match status" value="1"/>
</dbReference>
<evidence type="ECO:0000256" key="4">
    <source>
        <dbReference type="ARBA" id="ARBA00022989"/>
    </source>
</evidence>
<evidence type="ECO:0000256" key="5">
    <source>
        <dbReference type="ARBA" id="ARBA00023065"/>
    </source>
</evidence>
<dbReference type="InterPro" id="IPR001807">
    <property type="entry name" value="ClC"/>
</dbReference>
<proteinExistence type="predicted"/>
<name>A0A433WHB3_9BACT</name>
<accession>A0A433WHB3</accession>
<gene>
    <name evidence="10" type="ORF">ECE50_020130</name>
</gene>
<dbReference type="GO" id="GO:0034707">
    <property type="term" value="C:chloride channel complex"/>
    <property type="evidence" value="ECO:0007669"/>
    <property type="project" value="UniProtKB-KW"/>
</dbReference>
<keyword evidence="7" id="KW-0869">Chloride channel</keyword>
<dbReference type="PANTHER" id="PTHR43427:SF6">
    <property type="entry name" value="CHLORIDE CHANNEL PROTEIN CLC-E"/>
    <property type="match status" value="1"/>
</dbReference>
<dbReference type="Pfam" id="PF00654">
    <property type="entry name" value="Voltage_CLC"/>
    <property type="match status" value="1"/>
</dbReference>
<keyword evidence="6" id="KW-0472">Membrane</keyword>
<dbReference type="EMBL" id="RIAR02000001">
    <property type="protein sequence ID" value="NSL89163.1"/>
    <property type="molecule type" value="Genomic_DNA"/>
</dbReference>
<dbReference type="InterPro" id="IPR050368">
    <property type="entry name" value="ClC-type_chloride_channel"/>
</dbReference>